<gene>
    <name evidence="2" type="ORF">FRUB_04429</name>
</gene>
<dbReference type="EMBL" id="NIDE01000005">
    <property type="protein sequence ID" value="OWK42351.1"/>
    <property type="molecule type" value="Genomic_DNA"/>
</dbReference>
<keyword evidence="3" id="KW-1185">Reference proteome</keyword>
<evidence type="ECO:0000313" key="3">
    <source>
        <dbReference type="Proteomes" id="UP000214646"/>
    </source>
</evidence>
<feature type="region of interest" description="Disordered" evidence="1">
    <location>
        <begin position="396"/>
        <end position="415"/>
    </location>
</feature>
<evidence type="ECO:0000313" key="2">
    <source>
        <dbReference type="EMBL" id="OWK42351.1"/>
    </source>
</evidence>
<dbReference type="Proteomes" id="UP000214646">
    <property type="component" value="Unassembled WGS sequence"/>
</dbReference>
<sequence>MRGRRLWVGLFIGTVLVGGFAPRGTACPFCSSQGQTLTGEVNQADFIVLGTLKNPKRDPNDILQGTTDLAIETVVKPNDFLKGKTTIRIPRFVGVEAKFLIFCSFYTRPIDHAASALIGPIPLANTETQMLDAYRAEPIRPDSKIAEYLRDAIEVRKKDSITQLTFFFNHLDSPDVTVSSDALNEFGRADYKEVRAVAEKLTPEKLVRWLNDPNTHAGRFGLYGLMLGHCGKKSDVKTIRTLLEGPKDRIYSSGLEGLMAAYILLDKQPGWDYLMGILKDANQEFAVRYAGLKVLQFFWLYRSDVVAHDDVLEGMKLLVARPDMADLPIEDLRKWGAWGLTDYVLKFADVESHKSVPIIRRSMLRFALSAPAMYPNAAAYVAKIRKEDPERVQFVEQTLKDEQPKPAEGAAGAGK</sequence>
<proteinExistence type="predicted"/>
<protein>
    <submittedName>
        <fullName evidence="2">Uncharacterized protein</fullName>
    </submittedName>
</protein>
<name>A0A225DLQ8_9BACT</name>
<organism evidence="2 3">
    <name type="scientific">Fimbriiglobus ruber</name>
    <dbReference type="NCBI Taxonomy" id="1908690"/>
    <lineage>
        <taxon>Bacteria</taxon>
        <taxon>Pseudomonadati</taxon>
        <taxon>Planctomycetota</taxon>
        <taxon>Planctomycetia</taxon>
        <taxon>Gemmatales</taxon>
        <taxon>Gemmataceae</taxon>
        <taxon>Fimbriiglobus</taxon>
    </lineage>
</organism>
<comment type="caution">
    <text evidence="2">The sequence shown here is derived from an EMBL/GenBank/DDBJ whole genome shotgun (WGS) entry which is preliminary data.</text>
</comment>
<evidence type="ECO:0000256" key="1">
    <source>
        <dbReference type="SAM" id="MobiDB-lite"/>
    </source>
</evidence>
<accession>A0A225DLQ8</accession>
<feature type="compositionally biased region" description="Basic and acidic residues" evidence="1">
    <location>
        <begin position="396"/>
        <end position="405"/>
    </location>
</feature>
<dbReference type="OrthoDB" id="260790at2"/>
<dbReference type="AlphaFoldDB" id="A0A225DLQ8"/>
<reference evidence="3" key="1">
    <citation type="submission" date="2017-06" db="EMBL/GenBank/DDBJ databases">
        <title>Genome analysis of Fimbriiglobus ruber SP5, the first member of the order Planctomycetales with confirmed chitinolytic capability.</title>
        <authorList>
            <person name="Ravin N.V."/>
            <person name="Rakitin A.L."/>
            <person name="Ivanova A.A."/>
            <person name="Beletsky A.V."/>
            <person name="Kulichevskaya I.S."/>
            <person name="Mardanov A.V."/>
            <person name="Dedysh S.N."/>
        </authorList>
    </citation>
    <scope>NUCLEOTIDE SEQUENCE [LARGE SCALE GENOMIC DNA]</scope>
    <source>
        <strain evidence="3">SP5</strain>
    </source>
</reference>